<gene>
    <name evidence="1" type="ordered locus">Hprae_1382</name>
</gene>
<organism evidence="1 2">
    <name type="scientific">Halanaerobium praevalens (strain ATCC 33744 / DSM 2228 / GSL)</name>
    <dbReference type="NCBI Taxonomy" id="572479"/>
    <lineage>
        <taxon>Bacteria</taxon>
        <taxon>Bacillati</taxon>
        <taxon>Bacillota</taxon>
        <taxon>Clostridia</taxon>
        <taxon>Halanaerobiales</taxon>
        <taxon>Halanaerobiaceae</taxon>
        <taxon>Halanaerobium</taxon>
    </lineage>
</organism>
<dbReference type="HOGENOM" id="CLU_2023492_0_0_9"/>
<dbReference type="PATRIC" id="fig|572479.3.peg.1401"/>
<keyword evidence="2" id="KW-1185">Reference proteome</keyword>
<dbReference type="EMBL" id="CP002175">
    <property type="protein sequence ID" value="ADO77512.1"/>
    <property type="molecule type" value="Genomic_DNA"/>
</dbReference>
<accession>E3DN93</accession>
<dbReference type="STRING" id="572479.Hprae_1382"/>
<reference evidence="1 2" key="2">
    <citation type="journal article" date="2011" name="Stand. Genomic Sci.">
        <title>Complete genome sequence of the extremely halophilic Halanaerobium praevalens type strain (GSL).</title>
        <authorList>
            <person name="Ivanova N."/>
            <person name="Sikorski J."/>
            <person name="Chertkov O."/>
            <person name="Nolan M."/>
            <person name="Lucas S."/>
            <person name="Hammon N."/>
            <person name="Deshpande S."/>
            <person name="Cheng J.F."/>
            <person name="Tapia R."/>
            <person name="Han C."/>
            <person name="Goodwin L."/>
            <person name="Pitluck S."/>
            <person name="Huntemann M."/>
            <person name="Liolios K."/>
            <person name="Pagani I."/>
            <person name="Mavromatis K."/>
            <person name="Ovchinikova G."/>
            <person name="Pati A."/>
            <person name="Chen A."/>
            <person name="Palaniappan K."/>
            <person name="Land M."/>
            <person name="Hauser L."/>
            <person name="Brambilla E.M."/>
            <person name="Kannan K.P."/>
            <person name="Rohde M."/>
            <person name="Tindall B.J."/>
            <person name="Goker M."/>
            <person name="Detter J.C."/>
            <person name="Woyke T."/>
            <person name="Bristow J."/>
            <person name="Eisen J.A."/>
            <person name="Markowitz V."/>
            <person name="Hugenholtz P."/>
            <person name="Kyrpides N.C."/>
            <person name="Klenk H.P."/>
            <person name="Lapidus A."/>
        </authorList>
    </citation>
    <scope>NUCLEOTIDE SEQUENCE [LARGE SCALE GENOMIC DNA]</scope>
    <source>
        <strain evidence="2">ATCC 33744 / DSM 2228 / GSL</strain>
    </source>
</reference>
<sequence length="122" mass="14417">MKKPYIANYIKEKNFNKTKRFAYNKKEQVSFIDERKVIKEYFSSSTRLTKSVENEDEDEFKCFETTALTENVENDDEDEFKCLESTLYSETIENDDEDEVSLFFGTKKTAKIETSDPDELNI</sequence>
<dbReference type="KEGG" id="hpk:Hprae_1382"/>
<dbReference type="RefSeq" id="WP_014553535.1">
    <property type="nucleotide sequence ID" value="NC_017455.1"/>
</dbReference>
<protein>
    <submittedName>
        <fullName evidence="1">Uncharacterized protein</fullName>
    </submittedName>
</protein>
<dbReference type="AlphaFoldDB" id="E3DN93"/>
<evidence type="ECO:0000313" key="2">
    <source>
        <dbReference type="Proteomes" id="UP000006866"/>
    </source>
</evidence>
<dbReference type="OrthoDB" id="2972348at2"/>
<proteinExistence type="predicted"/>
<name>E3DN93_HALPG</name>
<evidence type="ECO:0000313" key="1">
    <source>
        <dbReference type="EMBL" id="ADO77512.1"/>
    </source>
</evidence>
<dbReference type="Proteomes" id="UP000006866">
    <property type="component" value="Chromosome"/>
</dbReference>
<reference evidence="2" key="1">
    <citation type="submission" date="2010-10" db="EMBL/GenBank/DDBJ databases">
        <title>The complete genome of Halanaerobium praevalens DSM 2228.</title>
        <authorList>
            <consortium name="US DOE Joint Genome Institute (JGI-PGF)"/>
            <person name="Lucas S."/>
            <person name="Copeland A."/>
            <person name="Lapidus A."/>
            <person name="Glavina del Rio T."/>
            <person name="Dalin E."/>
            <person name="Tice H."/>
            <person name="Bruce D."/>
            <person name="Goodwin L."/>
            <person name="Pitluck S."/>
            <person name="Kyrpides N."/>
            <person name="Mavromatis K."/>
            <person name="Ivanova N."/>
            <person name="Ovchinnikova G."/>
            <person name="Chertkov O."/>
            <person name="Detter J.C."/>
            <person name="Han C."/>
            <person name="Larimer F."/>
            <person name="Land M."/>
            <person name="Hauser L."/>
            <person name="Markowitz V."/>
            <person name="Cheng J.-F."/>
            <person name="Hugenholtz P."/>
            <person name="Woyke T."/>
            <person name="Wu D."/>
            <person name="Tindall B."/>
            <person name="Pomrenke H.G."/>
            <person name="Brambilla E."/>
            <person name="Klenk H.-P."/>
            <person name="Eisen J.A."/>
        </authorList>
    </citation>
    <scope>NUCLEOTIDE SEQUENCE [LARGE SCALE GENOMIC DNA]</scope>
    <source>
        <strain evidence="2">ATCC 33744 / DSM 2228 / GSL</strain>
    </source>
</reference>